<dbReference type="AlphaFoldDB" id="A0A437K2H4"/>
<name>A0A437K2H4_9BURK</name>
<organism evidence="1 2">
    <name type="scientific">Rubrivivax albus</name>
    <dbReference type="NCBI Taxonomy" id="2499835"/>
    <lineage>
        <taxon>Bacteria</taxon>
        <taxon>Pseudomonadati</taxon>
        <taxon>Pseudomonadota</taxon>
        <taxon>Betaproteobacteria</taxon>
        <taxon>Burkholderiales</taxon>
        <taxon>Sphaerotilaceae</taxon>
        <taxon>Rubrivivax</taxon>
    </lineage>
</organism>
<gene>
    <name evidence="1" type="ORF">ENE75_04525</name>
</gene>
<evidence type="ECO:0000313" key="1">
    <source>
        <dbReference type="EMBL" id="RVT54511.1"/>
    </source>
</evidence>
<reference evidence="1 2" key="1">
    <citation type="submission" date="2019-01" db="EMBL/GenBank/DDBJ databases">
        <authorList>
            <person name="Chen W.-M."/>
        </authorList>
    </citation>
    <scope>NUCLEOTIDE SEQUENCE [LARGE SCALE GENOMIC DNA]</scope>
    <source>
        <strain evidence="1 2">ICH-3</strain>
    </source>
</reference>
<comment type="caution">
    <text evidence="1">The sequence shown here is derived from an EMBL/GenBank/DDBJ whole genome shotgun (WGS) entry which is preliminary data.</text>
</comment>
<proteinExistence type="predicted"/>
<keyword evidence="2" id="KW-1185">Reference proteome</keyword>
<dbReference type="Proteomes" id="UP000288178">
    <property type="component" value="Unassembled WGS sequence"/>
</dbReference>
<protein>
    <submittedName>
        <fullName evidence="1">DUF3619 family protein</fullName>
    </submittedName>
</protein>
<accession>A0A437K2H4</accession>
<sequence length="137" mass="14107">MDPAVQGQLEARLGSRLAAALNPALDALPADVESRLRFAREQALARRAAAPAAGNVSLGAGGAAVLGRLGTSGWWPRLGWLLPMAAVAVGVLLVQLRHERDAAAVAAQIDSALLADELPPAAYADPGFAAFLKLQQP</sequence>
<dbReference type="EMBL" id="SACT01000001">
    <property type="protein sequence ID" value="RVT54511.1"/>
    <property type="molecule type" value="Genomic_DNA"/>
</dbReference>
<evidence type="ECO:0000313" key="2">
    <source>
        <dbReference type="Proteomes" id="UP000288178"/>
    </source>
</evidence>
<dbReference type="InterPro" id="IPR022064">
    <property type="entry name" value="DUF3619"/>
</dbReference>
<dbReference type="Pfam" id="PF12279">
    <property type="entry name" value="DUF3619"/>
    <property type="match status" value="1"/>
</dbReference>